<dbReference type="Gene3D" id="1.10.1790.10">
    <property type="entry name" value="PRD domain"/>
    <property type="match status" value="2"/>
</dbReference>
<sequence>MKIKKVLNQNAVLVLDDDQEKVAIGKGIGFNKKRNDRIFRRQIERLFILEPEGQIKLQDLLNQIDEKYLFAAEHIIDHAETVLMEHLNEHLLIALTDHLAFSASNIQNGIFIRNKLLREIEVLYDEEFAIAQWAVDYLNKSLGIPYSYDEAGYIAIHLHSGRNNQSTRSRSIREVTIVSDVIHLIEQELDIDIHSDAMALNYSRLANHLRQLLQRYHNQQYAVLDSEIVDLVKQKYPESYLIAKKIRVLLTKSYQMSTTTEELGYIAIHIERLRMAKESMKAEEKK</sequence>
<reference evidence="4" key="1">
    <citation type="journal article" date="2019" name="Int. J. Syst. Evol. Microbiol.">
        <title>The Global Catalogue of Microorganisms (GCM) 10K type strain sequencing project: providing services to taxonomists for standard genome sequencing and annotation.</title>
        <authorList>
            <consortium name="The Broad Institute Genomics Platform"/>
            <consortium name="The Broad Institute Genome Sequencing Center for Infectious Disease"/>
            <person name="Wu L."/>
            <person name="Ma J."/>
        </authorList>
    </citation>
    <scope>NUCLEOTIDE SEQUENCE [LARGE SCALE GENOMIC DNA]</scope>
    <source>
        <strain evidence="4">CCM 8937</strain>
    </source>
</reference>
<dbReference type="PANTHER" id="PTHR30185">
    <property type="entry name" value="CRYPTIC BETA-GLUCOSIDE BGL OPERON ANTITERMINATOR"/>
    <property type="match status" value="1"/>
</dbReference>
<dbReference type="Pfam" id="PF00874">
    <property type="entry name" value="PRD"/>
    <property type="match status" value="2"/>
</dbReference>
<keyword evidence="4" id="KW-1185">Reference proteome</keyword>
<dbReference type="InterPro" id="IPR036634">
    <property type="entry name" value="PRD_sf"/>
</dbReference>
<dbReference type="InterPro" id="IPR050661">
    <property type="entry name" value="BglG_antiterminators"/>
</dbReference>
<accession>A0ABW4BM71</accession>
<comment type="caution">
    <text evidence="3">The sequence shown here is derived from an EMBL/GenBank/DDBJ whole genome shotgun (WGS) entry which is preliminary data.</text>
</comment>
<evidence type="ECO:0000313" key="3">
    <source>
        <dbReference type="EMBL" id="MFD1410801.1"/>
    </source>
</evidence>
<dbReference type="RefSeq" id="WP_125647925.1">
    <property type="nucleotide sequence ID" value="NZ_JBHTOH010000025.1"/>
</dbReference>
<feature type="domain" description="PRD" evidence="2">
    <location>
        <begin position="63"/>
        <end position="168"/>
    </location>
</feature>
<dbReference type="PANTHER" id="PTHR30185:SF15">
    <property type="entry name" value="CRYPTIC BETA-GLUCOSIDE BGL OPERON ANTITERMINATOR"/>
    <property type="match status" value="1"/>
</dbReference>
<dbReference type="Pfam" id="PF03123">
    <property type="entry name" value="CAT_RBD"/>
    <property type="match status" value="1"/>
</dbReference>
<dbReference type="SMART" id="SM01061">
    <property type="entry name" value="CAT_RBD"/>
    <property type="match status" value="1"/>
</dbReference>
<name>A0ABW4BM71_9LACO</name>
<evidence type="ECO:0000256" key="1">
    <source>
        <dbReference type="ARBA" id="ARBA00022737"/>
    </source>
</evidence>
<dbReference type="EMBL" id="JBHTOH010000025">
    <property type="protein sequence ID" value="MFD1410801.1"/>
    <property type="molecule type" value="Genomic_DNA"/>
</dbReference>
<dbReference type="InterPro" id="IPR036650">
    <property type="entry name" value="CAT_RNA-bd_dom_sf"/>
</dbReference>
<dbReference type="Proteomes" id="UP001597191">
    <property type="component" value="Unassembled WGS sequence"/>
</dbReference>
<keyword evidence="1" id="KW-0677">Repeat</keyword>
<dbReference type="InterPro" id="IPR011608">
    <property type="entry name" value="PRD"/>
</dbReference>
<feature type="domain" description="PRD" evidence="2">
    <location>
        <begin position="169"/>
        <end position="280"/>
    </location>
</feature>
<dbReference type="SUPFAM" id="SSF63520">
    <property type="entry name" value="PTS-regulatory domain, PRD"/>
    <property type="match status" value="2"/>
</dbReference>
<gene>
    <name evidence="3" type="ORF">ACFQ4R_04120</name>
</gene>
<organism evidence="3 4">
    <name type="scientific">Lapidilactobacillus gannanensis</name>
    <dbReference type="NCBI Taxonomy" id="2486002"/>
    <lineage>
        <taxon>Bacteria</taxon>
        <taxon>Bacillati</taxon>
        <taxon>Bacillota</taxon>
        <taxon>Bacilli</taxon>
        <taxon>Lactobacillales</taxon>
        <taxon>Lactobacillaceae</taxon>
        <taxon>Lapidilactobacillus</taxon>
    </lineage>
</organism>
<protein>
    <submittedName>
        <fullName evidence="3">PRD domain-containing protein</fullName>
    </submittedName>
</protein>
<dbReference type="SUPFAM" id="SSF50151">
    <property type="entry name" value="SacY-like RNA-binding domain"/>
    <property type="match status" value="1"/>
</dbReference>
<dbReference type="PROSITE" id="PS51372">
    <property type="entry name" value="PRD_2"/>
    <property type="match status" value="2"/>
</dbReference>
<evidence type="ECO:0000313" key="4">
    <source>
        <dbReference type="Proteomes" id="UP001597191"/>
    </source>
</evidence>
<dbReference type="InterPro" id="IPR004341">
    <property type="entry name" value="CAT_RNA-bd_dom"/>
</dbReference>
<evidence type="ECO:0000259" key="2">
    <source>
        <dbReference type="PROSITE" id="PS51372"/>
    </source>
</evidence>
<dbReference type="Gene3D" id="2.30.24.10">
    <property type="entry name" value="CAT RNA-binding domain"/>
    <property type="match status" value="1"/>
</dbReference>
<proteinExistence type="predicted"/>